<evidence type="ECO:0000313" key="2">
    <source>
        <dbReference type="Proteomes" id="UP000244722"/>
    </source>
</evidence>
<gene>
    <name evidence="1" type="ORF">B9Z19DRAFT_1096924</name>
</gene>
<accession>A0A2T6ZAT6</accession>
<dbReference type="AlphaFoldDB" id="A0A2T6ZAT6"/>
<proteinExistence type="predicted"/>
<reference evidence="1 2" key="1">
    <citation type="submission" date="2017-04" db="EMBL/GenBank/DDBJ databases">
        <title>Draft genome sequence of Tuber borchii Vittad., a whitish edible truffle.</title>
        <authorList>
            <consortium name="DOE Joint Genome Institute"/>
            <person name="Murat C."/>
            <person name="Kuo A."/>
            <person name="Barry K.W."/>
            <person name="Clum A."/>
            <person name="Dockter R.B."/>
            <person name="Fauchery L."/>
            <person name="Iotti M."/>
            <person name="Kohler A."/>
            <person name="Labutti K."/>
            <person name="Lindquist E.A."/>
            <person name="Lipzen A."/>
            <person name="Ohm R.A."/>
            <person name="Wang M."/>
            <person name="Grigoriev I.V."/>
            <person name="Zambonelli A."/>
            <person name="Martin F.M."/>
        </authorList>
    </citation>
    <scope>NUCLEOTIDE SEQUENCE [LARGE SCALE GENOMIC DNA]</scope>
    <source>
        <strain evidence="1 2">Tbo3840</strain>
    </source>
</reference>
<evidence type="ECO:0000313" key="1">
    <source>
        <dbReference type="EMBL" id="PUU72595.1"/>
    </source>
</evidence>
<organism evidence="1 2">
    <name type="scientific">Tuber borchii</name>
    <name type="common">White truffle</name>
    <dbReference type="NCBI Taxonomy" id="42251"/>
    <lineage>
        <taxon>Eukaryota</taxon>
        <taxon>Fungi</taxon>
        <taxon>Dikarya</taxon>
        <taxon>Ascomycota</taxon>
        <taxon>Pezizomycotina</taxon>
        <taxon>Pezizomycetes</taxon>
        <taxon>Pezizales</taxon>
        <taxon>Tuberaceae</taxon>
        <taxon>Tuber</taxon>
    </lineage>
</organism>
<name>A0A2T6ZAT6_TUBBO</name>
<protein>
    <submittedName>
        <fullName evidence="1">Uncharacterized protein</fullName>
    </submittedName>
</protein>
<keyword evidence="2" id="KW-1185">Reference proteome</keyword>
<dbReference type="EMBL" id="NESQ01000498">
    <property type="protein sequence ID" value="PUU72595.1"/>
    <property type="molecule type" value="Genomic_DNA"/>
</dbReference>
<sequence length="69" mass="7936">MVPKRLVHVLDRTNQNSIAQWQAIRLIPATITSLTKVQPIVLLEPACGWLYSGIPHWHFLWSIFSSLWG</sequence>
<dbReference type="Proteomes" id="UP000244722">
    <property type="component" value="Unassembled WGS sequence"/>
</dbReference>
<comment type="caution">
    <text evidence="1">The sequence shown here is derived from an EMBL/GenBank/DDBJ whole genome shotgun (WGS) entry which is preliminary data.</text>
</comment>